<evidence type="ECO:0000256" key="5">
    <source>
        <dbReference type="ARBA" id="ARBA00023136"/>
    </source>
</evidence>
<dbReference type="PANTHER" id="PTHR11920">
    <property type="entry name" value="GUANYLYL CYCLASE"/>
    <property type="match status" value="1"/>
</dbReference>
<dbReference type="SUPFAM" id="SSF55073">
    <property type="entry name" value="Nucleotide cyclase"/>
    <property type="match status" value="1"/>
</dbReference>
<dbReference type="CDD" id="cd07302">
    <property type="entry name" value="CHD"/>
    <property type="match status" value="1"/>
</dbReference>
<evidence type="ECO:0000256" key="2">
    <source>
        <dbReference type="ARBA" id="ARBA00022692"/>
    </source>
</evidence>
<dbReference type="Gene3D" id="3.30.70.1230">
    <property type="entry name" value="Nucleotide cyclase"/>
    <property type="match status" value="1"/>
</dbReference>
<dbReference type="RefSeq" id="WP_191021796.1">
    <property type="nucleotide sequence ID" value="NZ_JABBXD010000001.1"/>
</dbReference>
<evidence type="ECO:0000256" key="1">
    <source>
        <dbReference type="ARBA" id="ARBA00004370"/>
    </source>
</evidence>
<feature type="transmembrane region" description="Helical" evidence="7">
    <location>
        <begin position="21"/>
        <end position="38"/>
    </location>
</feature>
<evidence type="ECO:0000313" key="10">
    <source>
        <dbReference type="Proteomes" id="UP000624419"/>
    </source>
</evidence>
<dbReference type="Proteomes" id="UP000624419">
    <property type="component" value="Unassembled WGS sequence"/>
</dbReference>
<protein>
    <submittedName>
        <fullName evidence="9">Adenylate/guanylate cyclase domain-containing protein</fullName>
    </submittedName>
</protein>
<gene>
    <name evidence="9" type="ORF">HHX48_01090</name>
</gene>
<accession>A0ABR8LDE1</accession>
<dbReference type="InterPro" id="IPR050401">
    <property type="entry name" value="Cyclic_nucleotide_synthase"/>
</dbReference>
<evidence type="ECO:0000313" key="9">
    <source>
        <dbReference type="EMBL" id="MBD3584326.1"/>
    </source>
</evidence>
<keyword evidence="5 7" id="KW-0472">Membrane</keyword>
<reference evidence="9 10" key="1">
    <citation type="submission" date="2020-04" db="EMBL/GenBank/DDBJ databases">
        <title>Salinimonas sp. HHU 13199.</title>
        <authorList>
            <person name="Cui X."/>
            <person name="Zhang D."/>
        </authorList>
    </citation>
    <scope>NUCLEOTIDE SEQUENCE [LARGE SCALE GENOMIC DNA]</scope>
    <source>
        <strain evidence="9 10">HHU 13199</strain>
    </source>
</reference>
<keyword evidence="10" id="KW-1185">Reference proteome</keyword>
<name>A0ABR8LDE1_9ALTE</name>
<dbReference type="Pfam" id="PF00211">
    <property type="entry name" value="Guanylate_cyc"/>
    <property type="match status" value="1"/>
</dbReference>
<feature type="domain" description="Guanylate cyclase" evidence="8">
    <location>
        <begin position="109"/>
        <end position="246"/>
    </location>
</feature>
<dbReference type="PANTHER" id="PTHR11920:SF335">
    <property type="entry name" value="GUANYLATE CYCLASE"/>
    <property type="match status" value="1"/>
</dbReference>
<dbReference type="InterPro" id="IPR029787">
    <property type="entry name" value="Nucleotide_cyclase"/>
</dbReference>
<feature type="transmembrane region" description="Helical" evidence="7">
    <location>
        <begin position="44"/>
        <end position="62"/>
    </location>
</feature>
<dbReference type="EMBL" id="JABBXD010000001">
    <property type="protein sequence ID" value="MBD3584326.1"/>
    <property type="molecule type" value="Genomic_DNA"/>
</dbReference>
<keyword evidence="4 7" id="KW-1133">Transmembrane helix</keyword>
<comment type="subcellular location">
    <subcellularLocation>
        <location evidence="1">Membrane</location>
    </subcellularLocation>
</comment>
<keyword evidence="2 7" id="KW-0812">Transmembrane</keyword>
<sequence length="268" mass="29635">MNLQIQSTLFARQLKASLRNHQHYIVAASVLTLMLLIVNAPLSFIMPWLALIWLCVISGSIIHRRYFGSPDTPLSARKMTGPTEYPQITMAAPHVSVCQPQRLFLHNATVIFADLAGYKKLCRQLGDAVTVNLLDALFWQLDTQCLHYGIQKIKTTGDGYLAVSGIDSSCESLSFANQSDRRHVRNSIDFAHAILSVTESLAIQYELVLQLRIGIATGPIIVDSLGRFNKHLDVWGNTVNCAACLEQATIPGTISVCPVTRRLMSEIS</sequence>
<dbReference type="InterPro" id="IPR001054">
    <property type="entry name" value="A/G_cyclase"/>
</dbReference>
<comment type="caution">
    <text evidence="9">The sequence shown here is derived from an EMBL/GenBank/DDBJ whole genome shotgun (WGS) entry which is preliminary data.</text>
</comment>
<dbReference type="PROSITE" id="PS50125">
    <property type="entry name" value="GUANYLATE_CYCLASE_2"/>
    <property type="match status" value="1"/>
</dbReference>
<evidence type="ECO:0000259" key="8">
    <source>
        <dbReference type="PROSITE" id="PS50125"/>
    </source>
</evidence>
<evidence type="ECO:0000256" key="4">
    <source>
        <dbReference type="ARBA" id="ARBA00022989"/>
    </source>
</evidence>
<keyword evidence="6" id="KW-0456">Lyase</keyword>
<evidence type="ECO:0000256" key="7">
    <source>
        <dbReference type="SAM" id="Phobius"/>
    </source>
</evidence>
<dbReference type="SMART" id="SM00044">
    <property type="entry name" value="CYCc"/>
    <property type="match status" value="1"/>
</dbReference>
<evidence type="ECO:0000256" key="6">
    <source>
        <dbReference type="ARBA" id="ARBA00023239"/>
    </source>
</evidence>
<evidence type="ECO:0000256" key="3">
    <source>
        <dbReference type="ARBA" id="ARBA00022741"/>
    </source>
</evidence>
<proteinExistence type="predicted"/>
<keyword evidence="3" id="KW-0547">Nucleotide-binding</keyword>
<organism evidence="9 10">
    <name type="scientific">Salinimonas profundi</name>
    <dbReference type="NCBI Taxonomy" id="2729140"/>
    <lineage>
        <taxon>Bacteria</taxon>
        <taxon>Pseudomonadati</taxon>
        <taxon>Pseudomonadota</taxon>
        <taxon>Gammaproteobacteria</taxon>
        <taxon>Alteromonadales</taxon>
        <taxon>Alteromonadaceae</taxon>
        <taxon>Alteromonas/Salinimonas group</taxon>
        <taxon>Salinimonas</taxon>
    </lineage>
</organism>